<accession>A0A819JHM4</accession>
<dbReference type="EMBL" id="CAJOAY010002200">
    <property type="protein sequence ID" value="CAF3930801.1"/>
    <property type="molecule type" value="Genomic_DNA"/>
</dbReference>
<feature type="repeat" description="NHL" evidence="2">
    <location>
        <begin position="245"/>
        <end position="282"/>
    </location>
</feature>
<keyword evidence="1" id="KW-0677">Repeat</keyword>
<name>A0A819JHM4_9BILA</name>
<dbReference type="InterPro" id="IPR001258">
    <property type="entry name" value="NHL_repeat"/>
</dbReference>
<feature type="repeat" description="NHL" evidence="2">
    <location>
        <begin position="443"/>
        <end position="482"/>
    </location>
</feature>
<proteinExistence type="predicted"/>
<dbReference type="Gene3D" id="2.120.10.30">
    <property type="entry name" value="TolB, C-terminal domain"/>
    <property type="match status" value="3"/>
</dbReference>
<dbReference type="SUPFAM" id="SSF81321">
    <property type="entry name" value="Family A G protein-coupled receptor-like"/>
    <property type="match status" value="1"/>
</dbReference>
<keyword evidence="3" id="KW-1133">Transmembrane helix</keyword>
<organism evidence="4 5">
    <name type="scientific">Adineta steineri</name>
    <dbReference type="NCBI Taxonomy" id="433720"/>
    <lineage>
        <taxon>Eukaryota</taxon>
        <taxon>Metazoa</taxon>
        <taxon>Spiralia</taxon>
        <taxon>Gnathifera</taxon>
        <taxon>Rotifera</taxon>
        <taxon>Eurotatoria</taxon>
        <taxon>Bdelloidea</taxon>
        <taxon>Adinetida</taxon>
        <taxon>Adinetidae</taxon>
        <taxon>Adineta</taxon>
    </lineage>
</organism>
<evidence type="ECO:0000256" key="2">
    <source>
        <dbReference type="PROSITE-ProRule" id="PRU00504"/>
    </source>
</evidence>
<dbReference type="GO" id="GO:0061630">
    <property type="term" value="F:ubiquitin protein ligase activity"/>
    <property type="evidence" value="ECO:0007669"/>
    <property type="project" value="TreeGrafter"/>
</dbReference>
<dbReference type="PANTHER" id="PTHR24104">
    <property type="entry name" value="E3 UBIQUITIN-PROTEIN LIGASE NHLRC1-RELATED"/>
    <property type="match status" value="1"/>
</dbReference>
<feature type="transmembrane region" description="Helical" evidence="3">
    <location>
        <begin position="872"/>
        <end position="898"/>
    </location>
</feature>
<dbReference type="AlphaFoldDB" id="A0A819JHM4"/>
<feature type="repeat" description="NHL" evidence="2">
    <location>
        <begin position="542"/>
        <end position="579"/>
    </location>
</feature>
<dbReference type="InterPro" id="IPR011042">
    <property type="entry name" value="6-blade_b-propeller_TolB-like"/>
</dbReference>
<dbReference type="PANTHER" id="PTHR24104:SF25">
    <property type="entry name" value="PROTEIN LIN-41"/>
    <property type="match status" value="1"/>
</dbReference>
<gene>
    <name evidence="4" type="ORF">OKA104_LOCUS25811</name>
</gene>
<dbReference type="InterPro" id="IPR050952">
    <property type="entry name" value="TRIM-NHL_E3_ligases"/>
</dbReference>
<dbReference type="GO" id="GO:0043161">
    <property type="term" value="P:proteasome-mediated ubiquitin-dependent protein catabolic process"/>
    <property type="evidence" value="ECO:0007669"/>
    <property type="project" value="TreeGrafter"/>
</dbReference>
<dbReference type="CDD" id="cd05819">
    <property type="entry name" value="NHL"/>
    <property type="match status" value="2"/>
</dbReference>
<reference evidence="4" key="1">
    <citation type="submission" date="2021-02" db="EMBL/GenBank/DDBJ databases">
        <authorList>
            <person name="Nowell W R."/>
        </authorList>
    </citation>
    <scope>NUCLEOTIDE SEQUENCE</scope>
</reference>
<feature type="transmembrane region" description="Helical" evidence="3">
    <location>
        <begin position="961"/>
        <end position="978"/>
    </location>
</feature>
<evidence type="ECO:0000313" key="4">
    <source>
        <dbReference type="EMBL" id="CAF3930801.1"/>
    </source>
</evidence>
<protein>
    <recommendedName>
        <fullName evidence="6">NHL repeat-containing protein</fullName>
    </recommendedName>
</protein>
<evidence type="ECO:0000256" key="3">
    <source>
        <dbReference type="SAM" id="Phobius"/>
    </source>
</evidence>
<sequence>MWDSNGITFANWSIVGEFPNAIFVNTNNTIYVANNSPQNDTIVIWQEESVNPTKIIHGNFTGPSSLFVTSNGDIYIDDGHENRQVQKWSAETSTFVTVMNVNSSCNGLFVDINGSLYCSMYKHHQVVKRSLNDAVMTSNRVAAGTGIAGSDLNQLNGPRGIFVDVNLDLYVADCENNRVQLFQPGESNGMTVAGSASLNPTIRLSYPTGIILDAEKYLFIVDNSNSRIVGSNLNGFRCLVGCYGRGSQSNQFHNPNSMSFDRSGNIFVIDSNNHRIQKFLLMKDSFALSFNQPNFCSTAAWNPTASSFANRSTIGLDPRAIFVSKNNTIYVGNRLNNTIVIWHDESVIPTKIIHGNFTEPLSLFVTSNGDIYIGDGIWNGGVHRWSAETNIFVTVMNVKFACNGLFVDINDTLYCSIPDHDQVVKRSLNDAVMAPNRVAAGTGIEGSASNQLYNPRGIFVDVNLDLYVADCSNNRVQLFQPGESNGITVVGEKSLNPTIILGCPNGVILDAEKDLFIVDQNNHRIVSSGLHGFRCLVGCYGRGSQSNQLYGPRSLSFDRSGNMFVTDYGNHRIQKFIYLKKSCANTSSRLQKTYSSSLTSNNQIYYRDCKKQNFYYESVQVQVIESGYYTFRGSGTIDAYGSIYENKFNLLNPSENLLKTDDDSGFDTQFKLDIHLDVDTIYVMVVTTYESKESGEFSIVVLGKNKVVLERLSTPVNIQFRYTSKLTDDSPTYYRDCRVPQCHYETSQIYVNTTGLYVLWSENNINAYGYIYKNDFNPLKPSENLLLSHDGPKQSGCVIGDQCNFHIKGIGLTLDDILRDELQSNTVLNNQSFSIKLSAGLTIIMFIAGLINSILSFITFQHKDSQQVGCGMYLLASSITSLLTISMFIIKFWFVVLTHINVPTSLSVLRGGCASIELILKLFLYLDGWLNACVAIERAVLLFKGVNFNKKKSKFIAKRTILILPFCIFGTLIHEFVFRRLFVYETGLNKIDTNKTNEDTNNRYVSCITHYSPSIQDYNTSVLFFHLVGPFIVNLFSALFIIFGGAQQRSTARTNQNFKEHVKEQFREHKQLIISPIVLLILSIPRLIISLLPGCVKTSDNLWLYLGPYFISFTPSMLIFLIFVFPSELYMKAFKQAFNRIRRRTPP</sequence>
<dbReference type="Gene3D" id="1.20.1070.10">
    <property type="entry name" value="Rhodopsin 7-helix transmembrane proteins"/>
    <property type="match status" value="1"/>
</dbReference>
<keyword evidence="3" id="KW-0812">Transmembrane</keyword>
<dbReference type="PROSITE" id="PS51125">
    <property type="entry name" value="NHL"/>
    <property type="match status" value="4"/>
</dbReference>
<keyword evidence="3" id="KW-0472">Membrane</keyword>
<feature type="transmembrane region" description="Helical" evidence="3">
    <location>
        <begin position="837"/>
        <end position="860"/>
    </location>
</feature>
<dbReference type="Pfam" id="PF01436">
    <property type="entry name" value="NHL"/>
    <property type="match status" value="4"/>
</dbReference>
<comment type="caution">
    <text evidence="4">The sequence shown here is derived from an EMBL/GenBank/DDBJ whole genome shotgun (WGS) entry which is preliminary data.</text>
</comment>
<feature type="transmembrane region" description="Helical" evidence="3">
    <location>
        <begin position="1072"/>
        <end position="1092"/>
    </location>
</feature>
<dbReference type="Proteomes" id="UP000663881">
    <property type="component" value="Unassembled WGS sequence"/>
</dbReference>
<dbReference type="SUPFAM" id="SSF101898">
    <property type="entry name" value="NHL repeat"/>
    <property type="match status" value="2"/>
</dbReference>
<feature type="repeat" description="NHL" evidence="2">
    <location>
        <begin position="146"/>
        <end position="185"/>
    </location>
</feature>
<feature type="transmembrane region" description="Helical" evidence="3">
    <location>
        <begin position="1023"/>
        <end position="1043"/>
    </location>
</feature>
<evidence type="ECO:0008006" key="6">
    <source>
        <dbReference type="Google" id="ProtNLM"/>
    </source>
</evidence>
<evidence type="ECO:0000256" key="1">
    <source>
        <dbReference type="ARBA" id="ARBA00022737"/>
    </source>
</evidence>
<evidence type="ECO:0000313" key="5">
    <source>
        <dbReference type="Proteomes" id="UP000663881"/>
    </source>
</evidence>
<feature type="transmembrane region" description="Helical" evidence="3">
    <location>
        <begin position="1104"/>
        <end position="1125"/>
    </location>
</feature>
<dbReference type="GO" id="GO:0008270">
    <property type="term" value="F:zinc ion binding"/>
    <property type="evidence" value="ECO:0007669"/>
    <property type="project" value="UniProtKB-KW"/>
</dbReference>
<dbReference type="GO" id="GO:0000209">
    <property type="term" value="P:protein polyubiquitination"/>
    <property type="evidence" value="ECO:0007669"/>
    <property type="project" value="TreeGrafter"/>
</dbReference>
<feature type="transmembrane region" description="Helical" evidence="3">
    <location>
        <begin position="918"/>
        <end position="940"/>
    </location>
</feature>